<gene>
    <name evidence="2" type="ORF">POCTA_138.1.T0220097</name>
</gene>
<evidence type="ECO:0000313" key="3">
    <source>
        <dbReference type="Proteomes" id="UP000683925"/>
    </source>
</evidence>
<dbReference type="AlphaFoldDB" id="A0A8S1T9Z1"/>
<comment type="caution">
    <text evidence="2">The sequence shown here is derived from an EMBL/GenBank/DDBJ whole genome shotgun (WGS) entry which is preliminary data.</text>
</comment>
<dbReference type="Proteomes" id="UP000683925">
    <property type="component" value="Unassembled WGS sequence"/>
</dbReference>
<feature type="compositionally biased region" description="Polar residues" evidence="1">
    <location>
        <begin position="93"/>
        <end position="103"/>
    </location>
</feature>
<dbReference type="OrthoDB" id="309802at2759"/>
<evidence type="ECO:0000256" key="1">
    <source>
        <dbReference type="SAM" id="MobiDB-lite"/>
    </source>
</evidence>
<proteinExistence type="predicted"/>
<reference evidence="2" key="1">
    <citation type="submission" date="2021-01" db="EMBL/GenBank/DDBJ databases">
        <authorList>
            <consortium name="Genoscope - CEA"/>
            <person name="William W."/>
        </authorList>
    </citation>
    <scope>NUCLEOTIDE SEQUENCE</scope>
</reference>
<evidence type="ECO:0000313" key="2">
    <source>
        <dbReference type="EMBL" id="CAD8149200.1"/>
    </source>
</evidence>
<feature type="region of interest" description="Disordered" evidence="1">
    <location>
        <begin position="93"/>
        <end position="112"/>
    </location>
</feature>
<keyword evidence="3" id="KW-1185">Reference proteome</keyword>
<organism evidence="2 3">
    <name type="scientific">Paramecium octaurelia</name>
    <dbReference type="NCBI Taxonomy" id="43137"/>
    <lineage>
        <taxon>Eukaryota</taxon>
        <taxon>Sar</taxon>
        <taxon>Alveolata</taxon>
        <taxon>Ciliophora</taxon>
        <taxon>Intramacronucleata</taxon>
        <taxon>Oligohymenophorea</taxon>
        <taxon>Peniculida</taxon>
        <taxon>Parameciidae</taxon>
        <taxon>Paramecium</taxon>
    </lineage>
</organism>
<protein>
    <submittedName>
        <fullName evidence="2">Uncharacterized protein</fullName>
    </submittedName>
</protein>
<dbReference type="OMA" id="CEFQTFR"/>
<dbReference type="EMBL" id="CAJJDP010000022">
    <property type="protein sequence ID" value="CAD8149200.1"/>
    <property type="molecule type" value="Genomic_DNA"/>
</dbReference>
<accession>A0A8S1T9Z1</accession>
<name>A0A8S1T9Z1_PAROT</name>
<sequence length="240" mass="27495">MLSSKTSSKTSKSGCIYNQKVSIGMFSKQSSIISQLLSTKAKQKFQQHKISKTTCEFQTFRAETPNSPNKATPFKTKYHFNTLSQLSKLESNNVSQNIQQAKQKNPDTSDDLGDVSITLRSPRDDQINKILKNLRFIGEQMTHKKLTQINSGLLQQWQNQLNDNCDNLIKILSSELNSSSNYYHPSIHVDAQLQKQLAEEKKNRLLVEEQTSKIIQSQEQQIKQYIETIKLLEQKLLNSM</sequence>